<evidence type="ECO:0000313" key="3">
    <source>
        <dbReference type="Proteomes" id="UP000480804"/>
    </source>
</evidence>
<dbReference type="EMBL" id="BLLO01000031">
    <property type="protein sequence ID" value="GFH81482.1"/>
    <property type="molecule type" value="Genomic_DNA"/>
</dbReference>
<proteinExistence type="predicted"/>
<dbReference type="Gene3D" id="3.30.390.10">
    <property type="entry name" value="Enolase-like, N-terminal domain"/>
    <property type="match status" value="1"/>
</dbReference>
<comment type="caution">
    <text evidence="2">The sequence shown here is derived from an EMBL/GenBank/DDBJ whole genome shotgun (WGS) entry which is preliminary data.</text>
</comment>
<dbReference type="Proteomes" id="UP000660975">
    <property type="component" value="Unassembled WGS sequence"/>
</dbReference>
<dbReference type="EMBL" id="BMSC01000028">
    <property type="protein sequence ID" value="GGU92215.1"/>
    <property type="molecule type" value="Genomic_DNA"/>
</dbReference>
<reference evidence="2" key="1">
    <citation type="journal article" date="2014" name="Int. J. Syst. Evol. Microbiol.">
        <title>Complete genome sequence of Corynebacterium casei LMG S-19264T (=DSM 44701T), isolated from a smear-ripened cheese.</title>
        <authorList>
            <consortium name="US DOE Joint Genome Institute (JGI-PGF)"/>
            <person name="Walter F."/>
            <person name="Albersmeier A."/>
            <person name="Kalinowski J."/>
            <person name="Ruckert C."/>
        </authorList>
    </citation>
    <scope>NUCLEOTIDE SEQUENCE</scope>
    <source>
        <strain evidence="2">JCM 4136</strain>
    </source>
</reference>
<protein>
    <recommendedName>
        <fullName evidence="5">Mandelate racemase/muconate lactonizing enzyme N-terminal domain-containing protein</fullName>
    </recommendedName>
</protein>
<evidence type="ECO:0000313" key="1">
    <source>
        <dbReference type="EMBL" id="GFH81482.1"/>
    </source>
</evidence>
<keyword evidence="3" id="KW-1185">Reference proteome</keyword>
<sequence>MTSPAAPGAQPVVDSVDAVAYTVPTDTPEGDGTLTWQSTTLVLVHVRSGATTGLGWTYGAAATAQVVEQQLAPVVTGRAAWSARPRRVCPSVRGRAATTTTGTYGYAISATRVRPWPPPGPTPFSTTR</sequence>
<reference evidence="1 3" key="2">
    <citation type="submission" date="2020-02" db="EMBL/GenBank/DDBJ databases">
        <title>Whole genome shotgun sequence of Streptomyces gougerotii NBRC 13043.</title>
        <authorList>
            <person name="Ichikawa N."/>
            <person name="Komaki H."/>
            <person name="Tamura T."/>
        </authorList>
    </citation>
    <scope>NUCLEOTIDE SEQUENCE [LARGE SCALE GENOMIC DNA]</scope>
    <source>
        <strain evidence="1 3">NBRC 13043</strain>
    </source>
</reference>
<name>A0A8H9HW84_9ACTN</name>
<gene>
    <name evidence="2" type="ORF">GCM10010227_54400</name>
    <name evidence="1" type="ORF">Sgou_61520</name>
</gene>
<dbReference type="Proteomes" id="UP000480804">
    <property type="component" value="Unassembled WGS sequence"/>
</dbReference>
<accession>A0A8H9HW84</accession>
<evidence type="ECO:0000313" key="4">
    <source>
        <dbReference type="Proteomes" id="UP000660975"/>
    </source>
</evidence>
<organism evidence="2 4">
    <name type="scientific">Streptomyces gougerotii</name>
    <dbReference type="NCBI Taxonomy" id="53448"/>
    <lineage>
        <taxon>Bacteria</taxon>
        <taxon>Bacillati</taxon>
        <taxon>Actinomycetota</taxon>
        <taxon>Actinomycetes</taxon>
        <taxon>Kitasatosporales</taxon>
        <taxon>Streptomycetaceae</taxon>
        <taxon>Streptomyces</taxon>
        <taxon>Streptomyces diastaticus group</taxon>
    </lineage>
</organism>
<evidence type="ECO:0000313" key="2">
    <source>
        <dbReference type="EMBL" id="GGU92215.1"/>
    </source>
</evidence>
<dbReference type="AlphaFoldDB" id="A0A8H9HW84"/>
<dbReference type="SUPFAM" id="SSF54826">
    <property type="entry name" value="Enolase N-terminal domain-like"/>
    <property type="match status" value="1"/>
</dbReference>
<dbReference type="InterPro" id="IPR029017">
    <property type="entry name" value="Enolase-like_N"/>
</dbReference>
<evidence type="ECO:0008006" key="5">
    <source>
        <dbReference type="Google" id="ProtNLM"/>
    </source>
</evidence>
<reference evidence="2" key="3">
    <citation type="submission" date="2020-09" db="EMBL/GenBank/DDBJ databases">
        <authorList>
            <person name="Sun Q."/>
            <person name="Ohkuma M."/>
        </authorList>
    </citation>
    <scope>NUCLEOTIDE SEQUENCE</scope>
    <source>
        <strain evidence="2">JCM 4136</strain>
    </source>
</reference>